<feature type="compositionally biased region" description="Basic and acidic residues" evidence="1">
    <location>
        <begin position="157"/>
        <end position="174"/>
    </location>
</feature>
<feature type="compositionally biased region" description="Basic and acidic residues" evidence="1">
    <location>
        <begin position="257"/>
        <end position="271"/>
    </location>
</feature>
<feature type="compositionally biased region" description="Basic and acidic residues" evidence="1">
    <location>
        <begin position="30"/>
        <end position="39"/>
    </location>
</feature>
<dbReference type="Proteomes" id="UP000693970">
    <property type="component" value="Unassembled WGS sequence"/>
</dbReference>
<feature type="region of interest" description="Disordered" evidence="1">
    <location>
        <begin position="231"/>
        <end position="293"/>
    </location>
</feature>
<keyword evidence="4" id="KW-1185">Reference proteome</keyword>
<organism evidence="3 4">
    <name type="scientific">Nitzschia inconspicua</name>
    <dbReference type="NCBI Taxonomy" id="303405"/>
    <lineage>
        <taxon>Eukaryota</taxon>
        <taxon>Sar</taxon>
        <taxon>Stramenopiles</taxon>
        <taxon>Ochrophyta</taxon>
        <taxon>Bacillariophyta</taxon>
        <taxon>Bacillariophyceae</taxon>
        <taxon>Bacillariophycidae</taxon>
        <taxon>Bacillariales</taxon>
        <taxon>Bacillariaceae</taxon>
        <taxon>Nitzschia</taxon>
    </lineage>
</organism>
<feature type="transmembrane region" description="Helical" evidence="2">
    <location>
        <begin position="427"/>
        <end position="445"/>
    </location>
</feature>
<feature type="transmembrane region" description="Helical" evidence="2">
    <location>
        <begin position="401"/>
        <end position="420"/>
    </location>
</feature>
<dbReference type="EMBL" id="JAGRRH010000026">
    <property type="protein sequence ID" value="KAG7341507.1"/>
    <property type="molecule type" value="Genomic_DNA"/>
</dbReference>
<feature type="region of interest" description="Disordered" evidence="1">
    <location>
        <begin position="1"/>
        <end position="126"/>
    </location>
</feature>
<feature type="compositionally biased region" description="Low complexity" evidence="1">
    <location>
        <begin position="66"/>
        <end position="78"/>
    </location>
</feature>
<keyword evidence="2" id="KW-0472">Membrane</keyword>
<feature type="region of interest" description="Disordered" evidence="1">
    <location>
        <begin position="142"/>
        <end position="219"/>
    </location>
</feature>
<feature type="compositionally biased region" description="Polar residues" evidence="1">
    <location>
        <begin position="117"/>
        <end position="126"/>
    </location>
</feature>
<comment type="caution">
    <text evidence="3">The sequence shown here is derived from an EMBL/GenBank/DDBJ whole genome shotgun (WGS) entry which is preliminary data.</text>
</comment>
<reference evidence="3" key="2">
    <citation type="submission" date="2021-04" db="EMBL/GenBank/DDBJ databases">
        <authorList>
            <person name="Podell S."/>
        </authorList>
    </citation>
    <scope>NUCLEOTIDE SEQUENCE</scope>
    <source>
        <strain evidence="3">Hildebrandi</strain>
    </source>
</reference>
<reference evidence="3" key="1">
    <citation type="journal article" date="2021" name="Sci. Rep.">
        <title>Diploid genomic architecture of Nitzschia inconspicua, an elite biomass production diatom.</title>
        <authorList>
            <person name="Oliver A."/>
            <person name="Podell S."/>
            <person name="Pinowska A."/>
            <person name="Traller J.C."/>
            <person name="Smith S.R."/>
            <person name="McClure R."/>
            <person name="Beliaev A."/>
            <person name="Bohutskyi P."/>
            <person name="Hill E.A."/>
            <person name="Rabines A."/>
            <person name="Zheng H."/>
            <person name="Allen L.Z."/>
            <person name="Kuo A."/>
            <person name="Grigoriev I.V."/>
            <person name="Allen A.E."/>
            <person name="Hazlebeck D."/>
            <person name="Allen E.E."/>
        </authorList>
    </citation>
    <scope>NUCLEOTIDE SEQUENCE</scope>
    <source>
        <strain evidence="3">Hildebrandi</strain>
    </source>
</reference>
<protein>
    <submittedName>
        <fullName evidence="3">Uncharacterized protein</fullName>
    </submittedName>
</protein>
<evidence type="ECO:0000313" key="3">
    <source>
        <dbReference type="EMBL" id="KAG7341507.1"/>
    </source>
</evidence>
<keyword evidence="2" id="KW-1133">Transmembrane helix</keyword>
<feature type="compositionally biased region" description="Basic residues" evidence="1">
    <location>
        <begin position="175"/>
        <end position="189"/>
    </location>
</feature>
<feature type="compositionally biased region" description="Low complexity" evidence="1">
    <location>
        <begin position="94"/>
        <end position="105"/>
    </location>
</feature>
<evidence type="ECO:0000256" key="2">
    <source>
        <dbReference type="SAM" id="Phobius"/>
    </source>
</evidence>
<proteinExistence type="predicted"/>
<name>A0A9K3KD25_9STRA</name>
<keyword evidence="2" id="KW-0812">Transmembrane</keyword>
<dbReference type="AlphaFoldDB" id="A0A9K3KD25"/>
<evidence type="ECO:0000256" key="1">
    <source>
        <dbReference type="SAM" id="MobiDB-lite"/>
    </source>
</evidence>
<gene>
    <name evidence="3" type="ORF">IV203_023459</name>
</gene>
<evidence type="ECO:0000313" key="4">
    <source>
        <dbReference type="Proteomes" id="UP000693970"/>
    </source>
</evidence>
<accession>A0A9K3KD25</accession>
<sequence>MPAETGGQGDTDHSSCKGVTKSNNFSVVTEGKEEARDSIQDEQTEIANLATPRKKGGMSNSDCEGFFSTPKSAASTSKSNKHNILPSLGDYFERSYSSSSSEASEGGWTEVHDQSESSDTGQSVQTNGTLGSAVIIDATVNARKASSKVAPAVKSKTQREEHLATERPTADEQFHRKKSSSIKKKKNKIHIVDSSTKLDGIVRPQTPERRKKGKKEGCTKIDEVKSVTLQLKTDGDETRAIPLSKKKKKKKSISVVENKEEGLNKTGKSKEEPDDLNEKMSPSTKKKKKKNCSIKNLTPSTVEDKLESCPTSQVSPTKKKKKKIPVTEAENIFSLSFFCSKLDYWFSFLSFLEFGWDFRFLSVGSVDVVVAIDKWESAMILFPSHARFTELQNHFPNAAHALFFVTTFMAVVAAISLVALFQDIRHLLWPCHPFSIIFSTIIIGIQSC</sequence>